<dbReference type="InterPro" id="IPR050900">
    <property type="entry name" value="Transposase_IS3/IS150/IS904"/>
</dbReference>
<evidence type="ECO:0000259" key="1">
    <source>
        <dbReference type="PROSITE" id="PS50994"/>
    </source>
</evidence>
<organism evidence="2">
    <name type="scientific">uncultured Chloroflexia bacterium</name>
    <dbReference type="NCBI Taxonomy" id="1672391"/>
    <lineage>
        <taxon>Bacteria</taxon>
        <taxon>Bacillati</taxon>
        <taxon>Chloroflexota</taxon>
        <taxon>Chloroflexia</taxon>
        <taxon>environmental samples</taxon>
    </lineage>
</organism>
<dbReference type="GO" id="GO:0003676">
    <property type="term" value="F:nucleic acid binding"/>
    <property type="evidence" value="ECO:0007669"/>
    <property type="project" value="InterPro"/>
</dbReference>
<feature type="non-terminal residue" evidence="2">
    <location>
        <position position="1"/>
    </location>
</feature>
<dbReference type="InterPro" id="IPR001584">
    <property type="entry name" value="Integrase_cat-core"/>
</dbReference>
<name>A0A6J4MSB9_9CHLR</name>
<feature type="domain" description="Integrase catalytic" evidence="1">
    <location>
        <begin position="172"/>
        <end position="348"/>
    </location>
</feature>
<sequence length="373" mass="42066">GAVGILRRVQSIVQRAVKAASAAIARWTKPISSAPALATVADLGRTKSQLVTENLLLRQQLVVLYRTVKGPHFTPADRSLFVLLASKLPHWKEALLIIQPETILSWHRQGFRLFWKRKSRAMSREPQVPAETITLIKQMAADNRLWGAERIRGELLKVGIKVAKRTVQRYMRQARPPRSHGQTWATFLQNHATNIWACDFLQVHDLFFRPLFALFITDLSSHRVVHIGVTRSPTDEWVAQQLREAMRFGEAPKYLIRDNDAKYGSHFDAVAVGTGVEVLRTPVKAPRANAICERLLGSVRRECLDHILIVSEAHLCRVLKEYRTYFNGSRPHQGIEQGVPEAGETSERLASGVGKIVAFPILGGLHHEYRRAA</sequence>
<dbReference type="GO" id="GO:0015074">
    <property type="term" value="P:DNA integration"/>
    <property type="evidence" value="ECO:0007669"/>
    <property type="project" value="InterPro"/>
</dbReference>
<dbReference type="PANTHER" id="PTHR46889">
    <property type="entry name" value="TRANSPOSASE INSF FOR INSERTION SEQUENCE IS3B-RELATED"/>
    <property type="match status" value="1"/>
</dbReference>
<dbReference type="Gene3D" id="3.30.420.10">
    <property type="entry name" value="Ribonuclease H-like superfamily/Ribonuclease H"/>
    <property type="match status" value="1"/>
</dbReference>
<dbReference type="InterPro" id="IPR036397">
    <property type="entry name" value="RNaseH_sf"/>
</dbReference>
<dbReference type="Pfam" id="PF13683">
    <property type="entry name" value="rve_3"/>
    <property type="match status" value="1"/>
</dbReference>
<dbReference type="AlphaFoldDB" id="A0A6J4MSB9"/>
<dbReference type="InterPro" id="IPR012337">
    <property type="entry name" value="RNaseH-like_sf"/>
</dbReference>
<protein>
    <submittedName>
        <fullName evidence="2">Mobile element protein</fullName>
    </submittedName>
</protein>
<accession>A0A6J4MSB9</accession>
<gene>
    <name evidence="2" type="ORF">AVDCRST_MAG93-7777</name>
</gene>
<proteinExistence type="predicted"/>
<dbReference type="PANTHER" id="PTHR46889:SF5">
    <property type="entry name" value="INTEGRASE PROTEIN"/>
    <property type="match status" value="1"/>
</dbReference>
<dbReference type="SUPFAM" id="SSF53098">
    <property type="entry name" value="Ribonuclease H-like"/>
    <property type="match status" value="1"/>
</dbReference>
<dbReference type="PROSITE" id="PS50994">
    <property type="entry name" value="INTEGRASE"/>
    <property type="match status" value="1"/>
</dbReference>
<dbReference type="EMBL" id="CADCTR010002621">
    <property type="protein sequence ID" value="CAA9363204.1"/>
    <property type="molecule type" value="Genomic_DNA"/>
</dbReference>
<reference evidence="2" key="1">
    <citation type="submission" date="2020-02" db="EMBL/GenBank/DDBJ databases">
        <authorList>
            <person name="Meier V. D."/>
        </authorList>
    </citation>
    <scope>NUCLEOTIDE SEQUENCE</scope>
    <source>
        <strain evidence="2">AVDCRST_MAG93</strain>
    </source>
</reference>
<evidence type="ECO:0000313" key="2">
    <source>
        <dbReference type="EMBL" id="CAA9363204.1"/>
    </source>
</evidence>